<evidence type="ECO:0000313" key="2">
    <source>
        <dbReference type="Proteomes" id="UP001146351"/>
    </source>
</evidence>
<dbReference type="Proteomes" id="UP001146351">
    <property type="component" value="Unassembled WGS sequence"/>
</dbReference>
<gene>
    <name evidence="1" type="ORF">N7492_008132</name>
</gene>
<comment type="caution">
    <text evidence="1">The sequence shown here is derived from an EMBL/GenBank/DDBJ whole genome shotgun (WGS) entry which is preliminary data.</text>
</comment>
<organism evidence="1 2">
    <name type="scientific">Penicillium capsulatum</name>
    <dbReference type="NCBI Taxonomy" id="69766"/>
    <lineage>
        <taxon>Eukaryota</taxon>
        <taxon>Fungi</taxon>
        <taxon>Dikarya</taxon>
        <taxon>Ascomycota</taxon>
        <taxon>Pezizomycotina</taxon>
        <taxon>Eurotiomycetes</taxon>
        <taxon>Eurotiomycetidae</taxon>
        <taxon>Eurotiales</taxon>
        <taxon>Aspergillaceae</taxon>
        <taxon>Penicillium</taxon>
    </lineage>
</organism>
<reference evidence="1" key="2">
    <citation type="journal article" date="2023" name="IMA Fungus">
        <title>Comparative genomic study of the Penicillium genus elucidates a diverse pangenome and 15 lateral gene transfer events.</title>
        <authorList>
            <person name="Petersen C."/>
            <person name="Sorensen T."/>
            <person name="Nielsen M.R."/>
            <person name="Sondergaard T.E."/>
            <person name="Sorensen J.L."/>
            <person name="Fitzpatrick D.A."/>
            <person name="Frisvad J.C."/>
            <person name="Nielsen K.L."/>
        </authorList>
    </citation>
    <scope>NUCLEOTIDE SEQUENCE</scope>
    <source>
        <strain evidence="1">IBT 21917</strain>
    </source>
</reference>
<dbReference type="EMBL" id="JAPQKO010000006">
    <property type="protein sequence ID" value="KAJ5155329.1"/>
    <property type="molecule type" value="Genomic_DNA"/>
</dbReference>
<accession>A0A9W9HUM2</accession>
<keyword evidence="2" id="KW-1185">Reference proteome</keyword>
<dbReference type="AlphaFoldDB" id="A0A9W9HUM2"/>
<reference evidence="1" key="1">
    <citation type="submission" date="2022-11" db="EMBL/GenBank/DDBJ databases">
        <authorList>
            <person name="Petersen C."/>
        </authorList>
    </citation>
    <scope>NUCLEOTIDE SEQUENCE</scope>
    <source>
        <strain evidence="1">IBT 21917</strain>
    </source>
</reference>
<proteinExistence type="predicted"/>
<protein>
    <submittedName>
        <fullName evidence="1">Uncharacterized protein</fullName>
    </submittedName>
</protein>
<evidence type="ECO:0000313" key="1">
    <source>
        <dbReference type="EMBL" id="KAJ5155329.1"/>
    </source>
</evidence>
<name>A0A9W9HUM2_9EURO</name>
<sequence>MAIDHDARTSIEAIDTLRVHDRPKTQSASHIDAPIGLGASRREPGIHGCEDDEDAESKWCMDTLFDWTETELTSRGTVSDLQIHTVEDLAKRTPCQGDINSMVYLHRLLDRLRPARLTDQDLDHILVIVQRRCTEMDVGSWISLCEGASYVERPWGFLSCTLVTA</sequence>